<dbReference type="EMBL" id="LAZR01001398">
    <property type="protein sequence ID" value="KKN45300.1"/>
    <property type="molecule type" value="Genomic_DNA"/>
</dbReference>
<protein>
    <submittedName>
        <fullName evidence="1">Uncharacterized protein</fullName>
    </submittedName>
</protein>
<proteinExistence type="predicted"/>
<evidence type="ECO:0000313" key="1">
    <source>
        <dbReference type="EMBL" id="KKN45300.1"/>
    </source>
</evidence>
<sequence>MKDEVKLLDFLKDYAKILREGVDISKDLPLSSMVSMPGGGIKITTYDGRCIAFVSIDEGGGPSMPVGPAAMTYAKLFVTLVNKCYENTLNKTESLKSRIENLLKEALSGTSARSKNTIIKEALTLVGDLK</sequence>
<comment type="caution">
    <text evidence="1">The sequence shown here is derived from an EMBL/GenBank/DDBJ whole genome shotgun (WGS) entry which is preliminary data.</text>
</comment>
<dbReference type="AlphaFoldDB" id="A0A0F9QME1"/>
<organism evidence="1">
    <name type="scientific">marine sediment metagenome</name>
    <dbReference type="NCBI Taxonomy" id="412755"/>
    <lineage>
        <taxon>unclassified sequences</taxon>
        <taxon>metagenomes</taxon>
        <taxon>ecological metagenomes</taxon>
    </lineage>
</organism>
<name>A0A0F9QME1_9ZZZZ</name>
<gene>
    <name evidence="1" type="ORF">LCGC14_0684530</name>
</gene>
<reference evidence="1" key="1">
    <citation type="journal article" date="2015" name="Nature">
        <title>Complex archaea that bridge the gap between prokaryotes and eukaryotes.</title>
        <authorList>
            <person name="Spang A."/>
            <person name="Saw J.H."/>
            <person name="Jorgensen S.L."/>
            <person name="Zaremba-Niedzwiedzka K."/>
            <person name="Martijn J."/>
            <person name="Lind A.E."/>
            <person name="van Eijk R."/>
            <person name="Schleper C."/>
            <person name="Guy L."/>
            <person name="Ettema T.J."/>
        </authorList>
    </citation>
    <scope>NUCLEOTIDE SEQUENCE</scope>
</reference>
<accession>A0A0F9QME1</accession>